<dbReference type="Gene3D" id="1.10.10.60">
    <property type="entry name" value="Homeodomain-like"/>
    <property type="match status" value="1"/>
</dbReference>
<dbReference type="Proteomes" id="UP000185739">
    <property type="component" value="Chromosome"/>
</dbReference>
<evidence type="ECO:0000313" key="2">
    <source>
        <dbReference type="Proteomes" id="UP000185739"/>
    </source>
</evidence>
<dbReference type="KEGG" id="tcl:Tchl_1098"/>
<evidence type="ECO:0000313" key="1">
    <source>
        <dbReference type="EMBL" id="APR03957.1"/>
    </source>
</evidence>
<dbReference type="PROSITE" id="PS00041">
    <property type="entry name" value="HTH_ARAC_FAMILY_1"/>
    <property type="match status" value="1"/>
</dbReference>
<dbReference type="SUPFAM" id="SSF46689">
    <property type="entry name" value="Homeodomain-like"/>
    <property type="match status" value="1"/>
</dbReference>
<dbReference type="GO" id="GO:0043565">
    <property type="term" value="F:sequence-specific DNA binding"/>
    <property type="evidence" value="ECO:0007669"/>
    <property type="project" value="InterPro"/>
</dbReference>
<organism evidence="1 2">
    <name type="scientific">Thauera chlorobenzoica</name>
    <dbReference type="NCBI Taxonomy" id="96773"/>
    <lineage>
        <taxon>Bacteria</taxon>
        <taxon>Pseudomonadati</taxon>
        <taxon>Pseudomonadota</taxon>
        <taxon>Betaproteobacteria</taxon>
        <taxon>Rhodocyclales</taxon>
        <taxon>Zoogloeaceae</taxon>
        <taxon>Thauera</taxon>
    </lineage>
</organism>
<dbReference type="Pfam" id="PF12833">
    <property type="entry name" value="HTH_18"/>
    <property type="match status" value="1"/>
</dbReference>
<dbReference type="PANTHER" id="PTHR46796">
    <property type="entry name" value="HTH-TYPE TRANSCRIPTIONAL ACTIVATOR RHAS-RELATED"/>
    <property type="match status" value="1"/>
</dbReference>
<dbReference type="InterPro" id="IPR009057">
    <property type="entry name" value="Homeodomain-like_sf"/>
</dbReference>
<dbReference type="PANTHER" id="PTHR46796:SF12">
    <property type="entry name" value="HTH-TYPE DNA-BINDING TRANSCRIPTIONAL ACTIVATOR EUTR"/>
    <property type="match status" value="1"/>
</dbReference>
<dbReference type="InterPro" id="IPR018060">
    <property type="entry name" value="HTH_AraC"/>
</dbReference>
<reference evidence="1 2" key="1">
    <citation type="submission" date="2016-12" db="EMBL/GenBank/DDBJ databases">
        <title>Complete genome sequence of Thauera chlorobenzoica, a Betaproteobacterium degrading haloaromatics anaerobically to CO2 and halides.</title>
        <authorList>
            <person name="Goris T."/>
            <person name="Mergelsberg M."/>
            <person name="Boll M."/>
        </authorList>
    </citation>
    <scope>NUCLEOTIDE SEQUENCE [LARGE SCALE GENOMIC DNA]</scope>
    <source>
        <strain evidence="1 2">3CB1</strain>
    </source>
</reference>
<proteinExistence type="predicted"/>
<sequence>MNVDDAMRALRRDADRMFGDGGPAPGVFVASCDPEDASQRLARLYGRHRLDLRGRREAFDMRLQVASAGPLEIARLSFGASVELDQRPLRRFTLVTTQLAGRSEIADGSQMCLGGPGMVVIDSADAPAVKRFSPDSCRLHIRLDQLRLEAKCSQLLGREVRAALVFRRVLEPGSPTQARWLALLHMVLACAKPAEQGSSPLLFEQLEDMAALLLLTEVPHSRSALLAGSPPAIAPRHVKRAEEFICAHAAEALTLGDIAAAAGVSTRALAEGFRRTRQTTPMAFLREQRLLRVRAALEAAGPGSTVTDIALRWGFGNLGRFAADYRRRFGEAPAKTLRQAG</sequence>
<gene>
    <name evidence="1" type="ORF">Tchl_1098</name>
</gene>
<dbReference type="InterPro" id="IPR050204">
    <property type="entry name" value="AraC_XylS_family_regulators"/>
</dbReference>
<dbReference type="GO" id="GO:0003700">
    <property type="term" value="F:DNA-binding transcription factor activity"/>
    <property type="evidence" value="ECO:0007669"/>
    <property type="project" value="InterPro"/>
</dbReference>
<accession>A0A1H5VVF2</accession>
<dbReference type="InterPro" id="IPR018062">
    <property type="entry name" value="HTH_AraC-typ_CS"/>
</dbReference>
<dbReference type="PROSITE" id="PS01124">
    <property type="entry name" value="HTH_ARAC_FAMILY_2"/>
    <property type="match status" value="1"/>
</dbReference>
<dbReference type="SMART" id="SM00342">
    <property type="entry name" value="HTH_ARAC"/>
    <property type="match status" value="1"/>
</dbReference>
<name>A0A1H5VVF2_9RHOO</name>
<dbReference type="AlphaFoldDB" id="A0A1H5VVF2"/>
<dbReference type="InterPro" id="IPR035418">
    <property type="entry name" value="AraC-bd_2"/>
</dbReference>
<dbReference type="EMBL" id="CP018839">
    <property type="protein sequence ID" value="APR03957.1"/>
    <property type="molecule type" value="Genomic_DNA"/>
</dbReference>
<dbReference type="STRING" id="96773.Tchl_1098"/>
<keyword evidence="2" id="KW-1185">Reference proteome</keyword>
<dbReference type="Pfam" id="PF14525">
    <property type="entry name" value="AraC_binding_2"/>
    <property type="match status" value="1"/>
</dbReference>
<protein>
    <submittedName>
        <fullName evidence="1">Transcriptional regulator, AraC family</fullName>
    </submittedName>
</protein>